<feature type="domain" description="SCP" evidence="2">
    <location>
        <begin position="116"/>
        <end position="227"/>
    </location>
</feature>
<organism evidence="3 4">
    <name type="scientific">Methylobacterium gnaphalii</name>
    <dbReference type="NCBI Taxonomy" id="1010610"/>
    <lineage>
        <taxon>Bacteria</taxon>
        <taxon>Pseudomonadati</taxon>
        <taxon>Pseudomonadota</taxon>
        <taxon>Alphaproteobacteria</taxon>
        <taxon>Hyphomicrobiales</taxon>
        <taxon>Methylobacteriaceae</taxon>
        <taxon>Methylobacterium</taxon>
    </lineage>
</organism>
<gene>
    <name evidence="3" type="ORF">MGN01_03120</name>
</gene>
<reference evidence="3 4" key="1">
    <citation type="submission" date="2019-07" db="EMBL/GenBank/DDBJ databases">
        <title>Whole genome shotgun sequence of Methylobacterium gnaphalii NBRC 107716.</title>
        <authorList>
            <person name="Hosoyama A."/>
            <person name="Uohara A."/>
            <person name="Ohji S."/>
            <person name="Ichikawa N."/>
        </authorList>
    </citation>
    <scope>NUCLEOTIDE SEQUENCE [LARGE SCALE GENOMIC DNA]</scope>
    <source>
        <strain evidence="3 4">NBRC 107716</strain>
    </source>
</reference>
<keyword evidence="4" id="KW-1185">Reference proteome</keyword>
<dbReference type="PANTHER" id="PTHR31157:SF1">
    <property type="entry name" value="SCP DOMAIN-CONTAINING PROTEIN"/>
    <property type="match status" value="1"/>
</dbReference>
<dbReference type="Proteomes" id="UP000321750">
    <property type="component" value="Unassembled WGS sequence"/>
</dbReference>
<feature type="region of interest" description="Disordered" evidence="1">
    <location>
        <begin position="1"/>
        <end position="23"/>
    </location>
</feature>
<comment type="caution">
    <text evidence="3">The sequence shown here is derived from an EMBL/GenBank/DDBJ whole genome shotgun (WGS) entry which is preliminary data.</text>
</comment>
<dbReference type="AlphaFoldDB" id="A0A512JEV0"/>
<sequence>MTRTCIEQDWTSGHQPWPAERPATAERDCAVTLVSEVSALDTGRPAFASPGPDRLCDDSLHIALAVMPFSRTIRSLAAATAFAALALGGCGTGTPMLDGVGPVSPVVLNEQAAAAAISHYRSQHGLGPVVLDSSLIKAASYEAAANARAGQLSHDHGGSFESRMASAGFGRRYAAENLSAGSETFDQVLGRWKASPAHNSNMLMPQARRIGIARVDAPGSRYKRYWALVLAGD</sequence>
<dbReference type="CDD" id="cd05379">
    <property type="entry name" value="CAP_bacterial"/>
    <property type="match status" value="1"/>
</dbReference>
<evidence type="ECO:0000313" key="4">
    <source>
        <dbReference type="Proteomes" id="UP000321750"/>
    </source>
</evidence>
<dbReference type="SUPFAM" id="SSF55797">
    <property type="entry name" value="PR-1-like"/>
    <property type="match status" value="1"/>
</dbReference>
<proteinExistence type="predicted"/>
<name>A0A512JEV0_9HYPH</name>
<dbReference type="InterPro" id="IPR014044">
    <property type="entry name" value="CAP_dom"/>
</dbReference>
<feature type="compositionally biased region" description="Polar residues" evidence="1">
    <location>
        <begin position="1"/>
        <end position="14"/>
    </location>
</feature>
<dbReference type="EMBL" id="BJZV01000001">
    <property type="protein sequence ID" value="GEP08467.1"/>
    <property type="molecule type" value="Genomic_DNA"/>
</dbReference>
<accession>A0A512JEV0</accession>
<dbReference type="Gene3D" id="3.40.33.10">
    <property type="entry name" value="CAP"/>
    <property type="match status" value="1"/>
</dbReference>
<evidence type="ECO:0000256" key="1">
    <source>
        <dbReference type="SAM" id="MobiDB-lite"/>
    </source>
</evidence>
<dbReference type="PANTHER" id="PTHR31157">
    <property type="entry name" value="SCP DOMAIN-CONTAINING PROTEIN"/>
    <property type="match status" value="1"/>
</dbReference>
<evidence type="ECO:0000313" key="3">
    <source>
        <dbReference type="EMBL" id="GEP08467.1"/>
    </source>
</evidence>
<dbReference type="Pfam" id="PF00188">
    <property type="entry name" value="CAP"/>
    <property type="match status" value="1"/>
</dbReference>
<protein>
    <recommendedName>
        <fullName evidence="2">SCP domain-containing protein</fullName>
    </recommendedName>
</protein>
<dbReference type="InterPro" id="IPR035940">
    <property type="entry name" value="CAP_sf"/>
</dbReference>
<evidence type="ECO:0000259" key="2">
    <source>
        <dbReference type="Pfam" id="PF00188"/>
    </source>
</evidence>